<evidence type="ECO:0000256" key="1">
    <source>
        <dbReference type="SAM" id="SignalP"/>
    </source>
</evidence>
<dbReference type="Proteomes" id="UP000181870">
    <property type="component" value="Unassembled WGS sequence"/>
</dbReference>
<reference evidence="4" key="1">
    <citation type="submission" date="2016-10" db="EMBL/GenBank/DDBJ databases">
        <authorList>
            <person name="Varghese N."/>
            <person name="Submissions S."/>
        </authorList>
    </citation>
    <scope>NUCLEOTIDE SEQUENCE [LARGE SCALE GENOMIC DNA]</scope>
    <source>
        <strain evidence="4">NLAE-zl-C57</strain>
    </source>
</reference>
<dbReference type="InterPro" id="IPR038179">
    <property type="entry name" value="NigD-like_N_sf"/>
</dbReference>
<feature type="signal peptide" evidence="1">
    <location>
        <begin position="1"/>
        <end position="26"/>
    </location>
</feature>
<dbReference type="Gene3D" id="2.60.40.3220">
    <property type="match status" value="1"/>
</dbReference>
<dbReference type="AlphaFoldDB" id="A0A1G8GA42"/>
<dbReference type="RefSeq" id="WP_139164888.1">
    <property type="nucleotide sequence ID" value="NZ_FMYE01000001.1"/>
</dbReference>
<reference evidence="3 5" key="2">
    <citation type="submission" date="2016-10" db="EMBL/GenBank/DDBJ databases">
        <authorList>
            <person name="de Groot N.N."/>
        </authorList>
    </citation>
    <scope>NUCLEOTIDE SEQUENCE [LARGE SCALE GENOMIC DNA]</scope>
    <source>
        <strain evidence="2 5">NLAE-zl-C500</strain>
        <strain evidence="3">NLAE-zl-C57</strain>
    </source>
</reference>
<dbReference type="PROSITE" id="PS51257">
    <property type="entry name" value="PROKAR_LIPOPROTEIN"/>
    <property type="match status" value="1"/>
</dbReference>
<gene>
    <name evidence="2" type="ORF">SAMN05192581_1001121</name>
    <name evidence="3" type="ORF">SAMN05192582_101766</name>
</gene>
<evidence type="ECO:0000313" key="5">
    <source>
        <dbReference type="Proteomes" id="UP000183670"/>
    </source>
</evidence>
<evidence type="ECO:0000313" key="2">
    <source>
        <dbReference type="EMBL" id="SDB75233.1"/>
    </source>
</evidence>
<protein>
    <recommendedName>
        <fullName evidence="6">Lipoprotein</fullName>
    </recommendedName>
</protein>
<dbReference type="Proteomes" id="UP000183670">
    <property type="component" value="Unassembled WGS sequence"/>
</dbReference>
<name>A0A1G8GA42_BACOV</name>
<dbReference type="Gene3D" id="2.40.50.500">
    <property type="entry name" value="NigD-like N-terminal OB domain"/>
    <property type="match status" value="1"/>
</dbReference>
<dbReference type="EMBL" id="FMYE01000001">
    <property type="protein sequence ID" value="SDB75233.1"/>
    <property type="molecule type" value="Genomic_DNA"/>
</dbReference>
<evidence type="ECO:0000313" key="3">
    <source>
        <dbReference type="EMBL" id="SDH91267.1"/>
    </source>
</evidence>
<accession>A0A1G8GA42</accession>
<feature type="chain" id="PRO_5010470599" description="Lipoprotein" evidence="1">
    <location>
        <begin position="27"/>
        <end position="258"/>
    </location>
</feature>
<evidence type="ECO:0008006" key="6">
    <source>
        <dbReference type="Google" id="ProtNLM"/>
    </source>
</evidence>
<organism evidence="3 4">
    <name type="scientific">Bacteroides ovatus</name>
    <dbReference type="NCBI Taxonomy" id="28116"/>
    <lineage>
        <taxon>Bacteria</taxon>
        <taxon>Pseudomonadati</taxon>
        <taxon>Bacteroidota</taxon>
        <taxon>Bacteroidia</taxon>
        <taxon>Bacteroidales</taxon>
        <taxon>Bacteroidaceae</taxon>
        <taxon>Bacteroides</taxon>
    </lineage>
</organism>
<evidence type="ECO:0000313" key="4">
    <source>
        <dbReference type="Proteomes" id="UP000181870"/>
    </source>
</evidence>
<dbReference type="EMBL" id="FNDO01000017">
    <property type="protein sequence ID" value="SDH91267.1"/>
    <property type="molecule type" value="Genomic_DNA"/>
</dbReference>
<proteinExistence type="predicted"/>
<sequence length="258" mass="29100">MKQVKFFLVALMAVVMGMSVTSCMNGDDNTIVQRNDFVRVVQDLPVYFKDMAGNKLIPTSAITTSETMALIAYQYDRATIAENATSVTITLLAEPSYIKESYATTTPYVTSNSPVMTLEPSTMYGVLKGGFFDKNTLILPIAYKYKKYEKEEDAQTELNRHSFELYYDSETGFKDGVLTLRLHHNAQAIESESGDGKTVERKDSNFEYKAFNLSIILRSLSSIPTKVNVVIDQNESNDKFDEGSIKDAKFPYEYLFTE</sequence>
<keyword evidence="1" id="KW-0732">Signal</keyword>